<dbReference type="EMBL" id="MPIN01000015">
    <property type="protein sequence ID" value="OJH35237.1"/>
    <property type="molecule type" value="Genomic_DNA"/>
</dbReference>
<evidence type="ECO:0000256" key="5">
    <source>
        <dbReference type="ARBA" id="ARBA00022741"/>
    </source>
</evidence>
<evidence type="ECO:0000256" key="4">
    <source>
        <dbReference type="ARBA" id="ARBA00022679"/>
    </source>
</evidence>
<dbReference type="InterPro" id="IPR017583">
    <property type="entry name" value="Tagatose/fructose_Pkinase"/>
</dbReference>
<evidence type="ECO:0000313" key="14">
    <source>
        <dbReference type="Proteomes" id="UP000182229"/>
    </source>
</evidence>
<dbReference type="Proteomes" id="UP000182229">
    <property type="component" value="Unassembled WGS sequence"/>
</dbReference>
<protein>
    <recommendedName>
        <fullName evidence="3 11">1-phosphofructokinase</fullName>
        <shortName evidence="11">Fru1PK</shortName>
        <ecNumber evidence="2 11">2.7.1.56</ecNumber>
    </recommendedName>
    <alternativeName>
        <fullName evidence="8 11">Fructose 1-phosphate kinase</fullName>
    </alternativeName>
</protein>
<sequence>MARILTLTLNPALDLTVRAGGTLRLGEVNRTESTRIDAAGKGINVARVLAKLGHDVTVSGLLGANNETDFVRAFAACGLRDAFIRVPGETRINIKLSEAGGRVTDLNGPGLRIPASALQALFARVDALLSAGLDAVVISGSLPQGIPLSTPSDLITRIREHQVPAWLDTSGAALVAGLAARPSGVKPNDLELADWAGHPLDTYEARLRAARRLHDDGIADVLLSLGSEGVLWASDGAALTATPPPVSVVSTVGAGDTLLAGTLHGVLSGWPRERVLRFATALAAESVRHIGVGEPDAVDFEQLHQHTLVQSLSMDPSAGETHP</sequence>
<keyword evidence="7 11" id="KW-0067">ATP-binding</keyword>
<comment type="similarity">
    <text evidence="1 11">Belongs to the carbohydrate kinase PfkB family.</text>
</comment>
<reference evidence="14" key="1">
    <citation type="submission" date="2016-11" db="EMBL/GenBank/DDBJ databases">
        <authorList>
            <person name="Shukria A."/>
            <person name="Stevens D.C."/>
        </authorList>
    </citation>
    <scope>NUCLEOTIDE SEQUENCE [LARGE SCALE GENOMIC DNA]</scope>
    <source>
        <strain evidence="14">Cbfe23</strain>
    </source>
</reference>
<dbReference type="InterPro" id="IPR022463">
    <property type="entry name" value="1-PFruKinase"/>
</dbReference>
<dbReference type="AlphaFoldDB" id="A0A1L9AYZ4"/>
<dbReference type="RefSeq" id="WP_071903819.1">
    <property type="nucleotide sequence ID" value="NZ_MPIN01000015.1"/>
</dbReference>
<keyword evidence="5 11" id="KW-0547">Nucleotide-binding</keyword>
<evidence type="ECO:0000259" key="12">
    <source>
        <dbReference type="Pfam" id="PF00294"/>
    </source>
</evidence>
<dbReference type="PROSITE" id="PS00583">
    <property type="entry name" value="PFKB_KINASES_1"/>
    <property type="match status" value="1"/>
</dbReference>
<dbReference type="GO" id="GO:0044281">
    <property type="term" value="P:small molecule metabolic process"/>
    <property type="evidence" value="ECO:0007669"/>
    <property type="project" value="UniProtKB-ARBA"/>
</dbReference>
<feature type="domain" description="Carbohydrate kinase PfkB" evidence="12">
    <location>
        <begin position="25"/>
        <end position="295"/>
    </location>
</feature>
<evidence type="ECO:0000256" key="10">
    <source>
        <dbReference type="PIRNR" id="PIRNR000535"/>
    </source>
</evidence>
<dbReference type="STRING" id="83449.BON30_39995"/>
<dbReference type="PIRSF" id="PIRSF000535">
    <property type="entry name" value="1PFK/6PFK/LacC"/>
    <property type="match status" value="1"/>
</dbReference>
<dbReference type="PANTHER" id="PTHR46566">
    <property type="entry name" value="1-PHOSPHOFRUCTOKINASE-RELATED"/>
    <property type="match status" value="1"/>
</dbReference>
<evidence type="ECO:0000256" key="2">
    <source>
        <dbReference type="ARBA" id="ARBA00012131"/>
    </source>
</evidence>
<dbReference type="Gene3D" id="3.40.1190.20">
    <property type="match status" value="1"/>
</dbReference>
<dbReference type="SUPFAM" id="SSF53613">
    <property type="entry name" value="Ribokinase-like"/>
    <property type="match status" value="1"/>
</dbReference>
<evidence type="ECO:0000256" key="9">
    <source>
        <dbReference type="ARBA" id="ARBA00047745"/>
    </source>
</evidence>
<dbReference type="CDD" id="cd01164">
    <property type="entry name" value="FruK_PfkB_like"/>
    <property type="match status" value="1"/>
</dbReference>
<comment type="catalytic activity">
    <reaction evidence="9 11">
        <text>beta-D-fructose 1-phosphate + ATP = beta-D-fructose 1,6-bisphosphate + ADP + H(+)</text>
        <dbReference type="Rhea" id="RHEA:14213"/>
        <dbReference type="ChEBI" id="CHEBI:15378"/>
        <dbReference type="ChEBI" id="CHEBI:30616"/>
        <dbReference type="ChEBI" id="CHEBI:32966"/>
        <dbReference type="ChEBI" id="CHEBI:138881"/>
        <dbReference type="ChEBI" id="CHEBI:456216"/>
        <dbReference type="EC" id="2.7.1.56"/>
    </reaction>
</comment>
<evidence type="ECO:0000256" key="11">
    <source>
        <dbReference type="RuleBase" id="RU369061"/>
    </source>
</evidence>
<evidence type="ECO:0000256" key="1">
    <source>
        <dbReference type="ARBA" id="ARBA00010688"/>
    </source>
</evidence>
<dbReference type="GO" id="GO:0005829">
    <property type="term" value="C:cytosol"/>
    <property type="evidence" value="ECO:0007669"/>
    <property type="project" value="TreeGrafter"/>
</dbReference>
<dbReference type="InterPro" id="IPR011611">
    <property type="entry name" value="PfkB_dom"/>
</dbReference>
<dbReference type="GO" id="GO:0016052">
    <property type="term" value="P:carbohydrate catabolic process"/>
    <property type="evidence" value="ECO:0007669"/>
    <property type="project" value="UniProtKB-ARBA"/>
</dbReference>
<dbReference type="EC" id="2.7.1.56" evidence="2 11"/>
<evidence type="ECO:0000313" key="13">
    <source>
        <dbReference type="EMBL" id="OJH35237.1"/>
    </source>
</evidence>
<dbReference type="GO" id="GO:0005524">
    <property type="term" value="F:ATP binding"/>
    <property type="evidence" value="ECO:0007669"/>
    <property type="project" value="UniProtKB-UniRule"/>
</dbReference>
<dbReference type="FunFam" id="3.40.1190.20:FF:000001">
    <property type="entry name" value="Phosphofructokinase"/>
    <property type="match status" value="1"/>
</dbReference>
<comment type="caution">
    <text evidence="13">The sequence shown here is derived from an EMBL/GenBank/DDBJ whole genome shotgun (WGS) entry which is preliminary data.</text>
</comment>
<name>A0A1L9AYZ4_9BACT</name>
<dbReference type="InterPro" id="IPR029056">
    <property type="entry name" value="Ribokinase-like"/>
</dbReference>
<organism evidence="13 14">
    <name type="scientific">Cystobacter ferrugineus</name>
    <dbReference type="NCBI Taxonomy" id="83449"/>
    <lineage>
        <taxon>Bacteria</taxon>
        <taxon>Pseudomonadati</taxon>
        <taxon>Myxococcota</taxon>
        <taxon>Myxococcia</taxon>
        <taxon>Myxococcales</taxon>
        <taxon>Cystobacterineae</taxon>
        <taxon>Archangiaceae</taxon>
        <taxon>Cystobacter</taxon>
    </lineage>
</organism>
<proteinExistence type="inferred from homology"/>
<evidence type="ECO:0000256" key="3">
    <source>
        <dbReference type="ARBA" id="ARBA00013596"/>
    </source>
</evidence>
<gene>
    <name evidence="13" type="ORF">BON30_39995</name>
</gene>
<dbReference type="Pfam" id="PF00294">
    <property type="entry name" value="PfkB"/>
    <property type="match status" value="1"/>
</dbReference>
<dbReference type="NCBIfam" id="TIGR03168">
    <property type="entry name" value="1-PFK"/>
    <property type="match status" value="1"/>
</dbReference>
<evidence type="ECO:0000256" key="8">
    <source>
        <dbReference type="ARBA" id="ARBA00032802"/>
    </source>
</evidence>
<comment type="function">
    <text evidence="11">Catalyzes the ATP-dependent phosphorylation of fructose-l-phosphate to fructose-l,6-bisphosphate.</text>
</comment>
<keyword evidence="6 11" id="KW-0418">Kinase</keyword>
<dbReference type="InterPro" id="IPR002173">
    <property type="entry name" value="Carboh/pur_kinase_PfkB_CS"/>
</dbReference>
<evidence type="ECO:0000256" key="7">
    <source>
        <dbReference type="ARBA" id="ARBA00022840"/>
    </source>
</evidence>
<accession>A0A1L9AYZ4</accession>
<keyword evidence="4 10" id="KW-0808">Transferase</keyword>
<evidence type="ECO:0000256" key="6">
    <source>
        <dbReference type="ARBA" id="ARBA00022777"/>
    </source>
</evidence>
<dbReference type="PANTHER" id="PTHR46566:SF5">
    <property type="entry name" value="1-PHOSPHOFRUCTOKINASE"/>
    <property type="match status" value="1"/>
</dbReference>
<keyword evidence="14" id="KW-1185">Reference proteome</keyword>
<reference evidence="13 14" key="2">
    <citation type="submission" date="2016-12" db="EMBL/GenBank/DDBJ databases">
        <title>Draft Genome Sequence of Cystobacter ferrugineus Strain Cbfe23.</title>
        <authorList>
            <person name="Akbar S."/>
            <person name="Dowd S.E."/>
            <person name="Stevens D.C."/>
        </authorList>
    </citation>
    <scope>NUCLEOTIDE SEQUENCE [LARGE SCALE GENOMIC DNA]</scope>
    <source>
        <strain evidence="13 14">Cbfe23</strain>
    </source>
</reference>
<dbReference type="NCBIfam" id="TIGR03828">
    <property type="entry name" value="pfkB"/>
    <property type="match status" value="1"/>
</dbReference>
<dbReference type="GO" id="GO:0008662">
    <property type="term" value="F:1-phosphofructokinase activity"/>
    <property type="evidence" value="ECO:0007669"/>
    <property type="project" value="UniProtKB-UniRule"/>
</dbReference>
<dbReference type="OrthoDB" id="9801219at2"/>